<dbReference type="CDD" id="cd21782">
    <property type="entry name" value="MobB_NDR1"/>
    <property type="match status" value="1"/>
</dbReference>
<dbReference type="PANTHER" id="PTHR24356:SF221">
    <property type="entry name" value="SERINE_THREONINE-PROTEIN KINASE 38"/>
    <property type="match status" value="1"/>
</dbReference>
<keyword evidence="8" id="KW-0808">Transferase</keyword>
<evidence type="ECO:0000313" key="22">
    <source>
        <dbReference type="Proteomes" id="UP000007754"/>
    </source>
</evidence>
<dbReference type="GO" id="GO:0000287">
    <property type="term" value="F:magnesium ion binding"/>
    <property type="evidence" value="ECO:0007669"/>
    <property type="project" value="Ensembl"/>
</dbReference>
<dbReference type="FunFam" id="1.10.510.10:FF:000057">
    <property type="entry name" value="Non-specific serine/threonine protein kinase"/>
    <property type="match status" value="1"/>
</dbReference>
<dbReference type="InParanoid" id="A0A674G8V7"/>
<evidence type="ECO:0000256" key="5">
    <source>
        <dbReference type="ARBA" id="ARBA00022490"/>
    </source>
</evidence>
<protein>
    <recommendedName>
        <fullName evidence="4">non-specific serine/threonine protein kinase</fullName>
        <ecNumber evidence="4">2.7.11.1</ecNumber>
    </recommendedName>
</protein>
<dbReference type="InterPro" id="IPR017441">
    <property type="entry name" value="Protein_kinase_ATP_BS"/>
</dbReference>
<evidence type="ECO:0000256" key="13">
    <source>
        <dbReference type="ARBA" id="ARBA00022842"/>
    </source>
</evidence>
<dbReference type="PROSITE" id="PS00107">
    <property type="entry name" value="PROTEIN_KINASE_ATP"/>
    <property type="match status" value="1"/>
</dbReference>
<keyword evidence="12 17" id="KW-0067">ATP-binding</keyword>
<feature type="signal peptide" evidence="19">
    <location>
        <begin position="1"/>
        <end position="28"/>
    </location>
</feature>
<evidence type="ECO:0000256" key="6">
    <source>
        <dbReference type="ARBA" id="ARBA00022527"/>
    </source>
</evidence>
<keyword evidence="18" id="KW-0812">Transmembrane</keyword>
<proteinExistence type="inferred from homology"/>
<reference evidence="21 22" key="1">
    <citation type="journal article" date="2010" name="Nature">
        <title>The genome of a songbird.</title>
        <authorList>
            <person name="Warren W.C."/>
            <person name="Clayton D.F."/>
            <person name="Ellegren H."/>
            <person name="Arnold A.P."/>
            <person name="Hillier L.W."/>
            <person name="Kunstner A."/>
            <person name="Searle S."/>
            <person name="White S."/>
            <person name="Vilella A.J."/>
            <person name="Fairley S."/>
            <person name="Heger A."/>
            <person name="Kong L."/>
            <person name="Ponting C.P."/>
            <person name="Jarvis E.D."/>
            <person name="Mello C.V."/>
            <person name="Minx P."/>
            <person name="Lovell P."/>
            <person name="Velho T.A."/>
            <person name="Ferris M."/>
            <person name="Balakrishnan C.N."/>
            <person name="Sinha S."/>
            <person name="Blatti C."/>
            <person name="London S.E."/>
            <person name="Li Y."/>
            <person name="Lin Y.C."/>
            <person name="George J."/>
            <person name="Sweedler J."/>
            <person name="Southey B."/>
            <person name="Gunaratne P."/>
            <person name="Watson M."/>
            <person name="Nam K."/>
            <person name="Backstrom N."/>
            <person name="Smeds L."/>
            <person name="Nabholz B."/>
            <person name="Itoh Y."/>
            <person name="Whitney O."/>
            <person name="Pfenning A.R."/>
            <person name="Howard J."/>
            <person name="Volker M."/>
            <person name="Skinner B.M."/>
            <person name="Griffin D.K."/>
            <person name="Ye L."/>
            <person name="McLaren W.M."/>
            <person name="Flicek P."/>
            <person name="Quesada V."/>
            <person name="Velasco G."/>
            <person name="Lopez-Otin C."/>
            <person name="Puente X.S."/>
            <person name="Olender T."/>
            <person name="Lancet D."/>
            <person name="Smit A.F."/>
            <person name="Hubley R."/>
            <person name="Konkel M.K."/>
            <person name="Walker J.A."/>
            <person name="Batzer M.A."/>
            <person name="Gu W."/>
            <person name="Pollock D.D."/>
            <person name="Chen L."/>
            <person name="Cheng Z."/>
            <person name="Eichler E.E."/>
            <person name="Stapley J."/>
            <person name="Slate J."/>
            <person name="Ekblom R."/>
            <person name="Birkhead T."/>
            <person name="Burke T."/>
            <person name="Burt D."/>
            <person name="Scharff C."/>
            <person name="Adam I."/>
            <person name="Richard H."/>
            <person name="Sultan M."/>
            <person name="Soldatov A."/>
            <person name="Lehrach H."/>
            <person name="Edwards S.V."/>
            <person name="Yang S.P."/>
            <person name="Li X."/>
            <person name="Graves T."/>
            <person name="Fulton L."/>
            <person name="Nelson J."/>
            <person name="Chinwalla A."/>
            <person name="Hou S."/>
            <person name="Mardis E.R."/>
            <person name="Wilson R.K."/>
        </authorList>
    </citation>
    <scope>NUCLEOTIDE SEQUENCE [LARGE SCALE GENOMIC DNA]</scope>
</reference>
<feature type="chain" id="PRO_5025457677" description="non-specific serine/threonine protein kinase" evidence="19">
    <location>
        <begin position="29"/>
        <end position="516"/>
    </location>
</feature>
<evidence type="ECO:0000256" key="2">
    <source>
        <dbReference type="ARBA" id="ARBA00004496"/>
    </source>
</evidence>
<feature type="transmembrane region" description="Helical" evidence="18">
    <location>
        <begin position="391"/>
        <end position="412"/>
    </location>
</feature>
<reference evidence="21" key="3">
    <citation type="submission" date="2025-09" db="UniProtKB">
        <authorList>
            <consortium name="Ensembl"/>
        </authorList>
    </citation>
    <scope>IDENTIFICATION</scope>
</reference>
<reference evidence="21" key="2">
    <citation type="submission" date="2025-08" db="UniProtKB">
        <authorList>
            <consortium name="Ensembl"/>
        </authorList>
    </citation>
    <scope>IDENTIFICATION</scope>
</reference>
<dbReference type="PANTHER" id="PTHR24356">
    <property type="entry name" value="SERINE/THREONINE-PROTEIN KINASE"/>
    <property type="match status" value="1"/>
</dbReference>
<dbReference type="GO" id="GO:0004674">
    <property type="term" value="F:protein serine/threonine kinase activity"/>
    <property type="evidence" value="ECO:0007669"/>
    <property type="project" value="UniProtKB-KW"/>
</dbReference>
<dbReference type="GO" id="GO:0005829">
    <property type="term" value="C:cytosol"/>
    <property type="evidence" value="ECO:0007669"/>
    <property type="project" value="Ensembl"/>
</dbReference>
<comment type="similarity">
    <text evidence="3">Belongs to the protein kinase superfamily. AGC Ser/Thr protein kinase family.</text>
</comment>
<dbReference type="SUPFAM" id="SSF56112">
    <property type="entry name" value="Protein kinase-like (PK-like)"/>
    <property type="match status" value="1"/>
</dbReference>
<dbReference type="Gene3D" id="1.10.510.10">
    <property type="entry name" value="Transferase(Phosphotransferase) domain 1"/>
    <property type="match status" value="2"/>
</dbReference>
<dbReference type="Ensembl" id="ENSTGUT00000044222.1">
    <property type="protein sequence ID" value="ENSTGUP00000019106.1"/>
    <property type="gene ID" value="ENSTGUG00000000925.2"/>
</dbReference>
<evidence type="ECO:0000256" key="12">
    <source>
        <dbReference type="ARBA" id="ARBA00022840"/>
    </source>
</evidence>
<evidence type="ECO:0000313" key="21">
    <source>
        <dbReference type="Ensembl" id="ENSTGUP00000019106.1"/>
    </source>
</evidence>
<accession>A0A674G8V7</accession>
<dbReference type="InterPro" id="IPR008271">
    <property type="entry name" value="Ser/Thr_kinase_AS"/>
</dbReference>
<dbReference type="Gene3D" id="3.30.200.20">
    <property type="entry name" value="Phosphorylase Kinase, domain 1"/>
    <property type="match status" value="1"/>
</dbReference>
<dbReference type="PROSITE" id="PS50011">
    <property type="entry name" value="PROTEIN_KINASE_DOM"/>
    <property type="match status" value="1"/>
</dbReference>
<keyword evidence="22" id="KW-1185">Reference proteome</keyword>
<gene>
    <name evidence="21" type="primary">STK38</name>
</gene>
<dbReference type="EC" id="2.7.11.1" evidence="4"/>
<evidence type="ECO:0000256" key="9">
    <source>
        <dbReference type="ARBA" id="ARBA00022723"/>
    </source>
</evidence>
<dbReference type="InterPro" id="IPR050236">
    <property type="entry name" value="Ser_Thr_kinase_AGC"/>
</dbReference>
<evidence type="ECO:0000256" key="19">
    <source>
        <dbReference type="SAM" id="SignalP"/>
    </source>
</evidence>
<dbReference type="FunFam" id="1.10.510.10:FF:000086">
    <property type="entry name" value="Non-specific serine/threonine protein kinase"/>
    <property type="match status" value="1"/>
</dbReference>
<comment type="cofactor">
    <cofactor evidence="1">
        <name>Mg(2+)</name>
        <dbReference type="ChEBI" id="CHEBI:18420"/>
    </cofactor>
</comment>
<evidence type="ECO:0000259" key="20">
    <source>
        <dbReference type="PROSITE" id="PS50011"/>
    </source>
</evidence>
<evidence type="ECO:0000256" key="1">
    <source>
        <dbReference type="ARBA" id="ARBA00001946"/>
    </source>
</evidence>
<dbReference type="GO" id="GO:0000077">
    <property type="term" value="P:DNA damage checkpoint signaling"/>
    <property type="evidence" value="ECO:0007669"/>
    <property type="project" value="Ensembl"/>
</dbReference>
<dbReference type="SMART" id="SM00220">
    <property type="entry name" value="S_TKc"/>
    <property type="match status" value="1"/>
</dbReference>
<keyword evidence="18" id="KW-0472">Membrane</keyword>
<dbReference type="InterPro" id="IPR011009">
    <property type="entry name" value="Kinase-like_dom_sf"/>
</dbReference>
<dbReference type="Pfam" id="PF00069">
    <property type="entry name" value="Pkinase"/>
    <property type="match status" value="1"/>
</dbReference>
<evidence type="ECO:0000256" key="4">
    <source>
        <dbReference type="ARBA" id="ARBA00012513"/>
    </source>
</evidence>
<keyword evidence="11" id="KW-0418">Kinase</keyword>
<dbReference type="FunFam" id="3.30.200.20:FF:000118">
    <property type="entry name" value="Non-specific serine/threonine protein kinase"/>
    <property type="match status" value="1"/>
</dbReference>
<keyword evidence="7" id="KW-0597">Phosphoprotein</keyword>
<keyword evidence="19" id="KW-0732">Signal</keyword>
<evidence type="ECO:0000256" key="7">
    <source>
        <dbReference type="ARBA" id="ARBA00022553"/>
    </source>
</evidence>
<keyword evidence="5" id="KW-0963">Cytoplasm</keyword>
<comment type="catalytic activity">
    <reaction evidence="16">
        <text>L-seryl-[protein] + ATP = O-phospho-L-seryl-[protein] + ADP + H(+)</text>
        <dbReference type="Rhea" id="RHEA:17989"/>
        <dbReference type="Rhea" id="RHEA-COMP:9863"/>
        <dbReference type="Rhea" id="RHEA-COMP:11604"/>
        <dbReference type="ChEBI" id="CHEBI:15378"/>
        <dbReference type="ChEBI" id="CHEBI:29999"/>
        <dbReference type="ChEBI" id="CHEBI:30616"/>
        <dbReference type="ChEBI" id="CHEBI:83421"/>
        <dbReference type="ChEBI" id="CHEBI:456216"/>
        <dbReference type="EC" id="2.7.11.1"/>
    </reaction>
</comment>
<evidence type="ECO:0000256" key="17">
    <source>
        <dbReference type="PROSITE-ProRule" id="PRU10141"/>
    </source>
</evidence>
<keyword evidence="13" id="KW-0460">Magnesium</keyword>
<evidence type="ECO:0000256" key="11">
    <source>
        <dbReference type="ARBA" id="ARBA00022777"/>
    </source>
</evidence>
<evidence type="ECO:0000256" key="3">
    <source>
        <dbReference type="ARBA" id="ARBA00009903"/>
    </source>
</evidence>
<feature type="domain" description="Protein kinase" evidence="20">
    <location>
        <begin position="115"/>
        <end position="430"/>
    </location>
</feature>
<dbReference type="GO" id="GO:0141185">
    <property type="term" value="F:UFM1-modified protein reader activity"/>
    <property type="evidence" value="ECO:0007669"/>
    <property type="project" value="Ensembl"/>
</dbReference>
<comment type="subcellular location">
    <subcellularLocation>
        <location evidence="2">Cytoplasm</location>
    </subcellularLocation>
</comment>
<keyword evidence="14" id="KW-0007">Acetylation</keyword>
<dbReference type="GO" id="GO:0005634">
    <property type="term" value="C:nucleus"/>
    <property type="evidence" value="ECO:0007669"/>
    <property type="project" value="Ensembl"/>
</dbReference>
<evidence type="ECO:0000256" key="15">
    <source>
        <dbReference type="ARBA" id="ARBA00047899"/>
    </source>
</evidence>
<keyword evidence="9" id="KW-0479">Metal-binding</keyword>
<dbReference type="GeneTree" id="ENSGT00940000153544"/>
<dbReference type="GO" id="GO:0140566">
    <property type="term" value="F:histone reader activity"/>
    <property type="evidence" value="ECO:0007669"/>
    <property type="project" value="Ensembl"/>
</dbReference>
<feature type="binding site" evidence="17">
    <location>
        <position position="144"/>
    </location>
    <ligand>
        <name>ATP</name>
        <dbReference type="ChEBI" id="CHEBI:30616"/>
    </ligand>
</feature>
<sequence>MGLDSCLQIICHLLCLMFLLSPFLPAMAMTGPTPCSSMSNHTKERVTMTKVTLENFYSNLIAQHEEREMRQKKLEQMMEEEGLKDEEKRIRRSAHAQKETEFLRLKRTRLGLEDFESLKVIGRGAFGEVRLVQKKDTGHVYAMKILRKADMLEKEQVGHIRAERDILVEADSLWVVKMFYSFQDKLNLYLIMEFLPGGDMMTLLMKKDTLTEEETQFYIAETVLAIDSIHQLGFIHRDIKPDNLLLDSKGHVKLSDFGLCTGLKKAHRTEFYRNLNHSLPSDFTFQNMNSKRKAETWKRNRRQLAFSTVGTPDYIAPEVFMQTGYNKLCDWWSLGVIMYEMLIGYPPFCSETPQETYKKVMNWKETLTFPPEVPISDKAKDLILRCQLHGLPVNTALIFLSCLCILCLSCLVSHGKTLMLQTVTHMHQMLNSLAKYVCLSGHLVVPSLNCAKKEFPWKCCYSGKMFLLPILPLGFSWKDTSSILLTELTSGNSNDFAFVCTGAYKCISVLADSFVL</sequence>
<dbReference type="GO" id="GO:0035861">
    <property type="term" value="C:site of double-strand break"/>
    <property type="evidence" value="ECO:0007669"/>
    <property type="project" value="Ensembl"/>
</dbReference>
<keyword evidence="18" id="KW-1133">Transmembrane helix</keyword>
<name>A0A674G8V7_TAEGU</name>
<evidence type="ECO:0000256" key="14">
    <source>
        <dbReference type="ARBA" id="ARBA00022990"/>
    </source>
</evidence>
<dbReference type="GO" id="GO:0031435">
    <property type="term" value="F:mitogen-activated protein kinase kinase kinase binding"/>
    <property type="evidence" value="ECO:0007669"/>
    <property type="project" value="Ensembl"/>
</dbReference>
<organism evidence="21 22">
    <name type="scientific">Taeniopygia guttata</name>
    <name type="common">Zebra finch</name>
    <name type="synonym">Poephila guttata</name>
    <dbReference type="NCBI Taxonomy" id="59729"/>
    <lineage>
        <taxon>Eukaryota</taxon>
        <taxon>Metazoa</taxon>
        <taxon>Chordata</taxon>
        <taxon>Craniata</taxon>
        <taxon>Vertebrata</taxon>
        <taxon>Euteleostomi</taxon>
        <taxon>Archelosauria</taxon>
        <taxon>Archosauria</taxon>
        <taxon>Dinosauria</taxon>
        <taxon>Saurischia</taxon>
        <taxon>Theropoda</taxon>
        <taxon>Coelurosauria</taxon>
        <taxon>Aves</taxon>
        <taxon>Neognathae</taxon>
        <taxon>Neoaves</taxon>
        <taxon>Telluraves</taxon>
        <taxon>Australaves</taxon>
        <taxon>Passeriformes</taxon>
        <taxon>Passeroidea</taxon>
        <taxon>Estrildidae</taxon>
        <taxon>Estrildinae</taxon>
        <taxon>Taeniopygia</taxon>
    </lineage>
</organism>
<dbReference type="AlphaFoldDB" id="A0A674G8V7"/>
<dbReference type="GO" id="GO:0005524">
    <property type="term" value="F:ATP binding"/>
    <property type="evidence" value="ECO:0007669"/>
    <property type="project" value="UniProtKB-UniRule"/>
</dbReference>
<evidence type="ECO:0000256" key="10">
    <source>
        <dbReference type="ARBA" id="ARBA00022741"/>
    </source>
</evidence>
<evidence type="ECO:0000256" key="18">
    <source>
        <dbReference type="SAM" id="Phobius"/>
    </source>
</evidence>
<evidence type="ECO:0000256" key="16">
    <source>
        <dbReference type="ARBA" id="ARBA00048679"/>
    </source>
</evidence>
<comment type="catalytic activity">
    <reaction evidence="15">
        <text>L-threonyl-[protein] + ATP = O-phospho-L-threonyl-[protein] + ADP + H(+)</text>
        <dbReference type="Rhea" id="RHEA:46608"/>
        <dbReference type="Rhea" id="RHEA-COMP:11060"/>
        <dbReference type="Rhea" id="RHEA-COMP:11605"/>
        <dbReference type="ChEBI" id="CHEBI:15378"/>
        <dbReference type="ChEBI" id="CHEBI:30013"/>
        <dbReference type="ChEBI" id="CHEBI:30616"/>
        <dbReference type="ChEBI" id="CHEBI:61977"/>
        <dbReference type="ChEBI" id="CHEBI:456216"/>
        <dbReference type="EC" id="2.7.11.1"/>
    </reaction>
</comment>
<evidence type="ECO:0000256" key="8">
    <source>
        <dbReference type="ARBA" id="ARBA00022679"/>
    </source>
</evidence>
<dbReference type="PROSITE" id="PS00108">
    <property type="entry name" value="PROTEIN_KINASE_ST"/>
    <property type="match status" value="1"/>
</dbReference>
<keyword evidence="6" id="KW-0723">Serine/threonine-protein kinase</keyword>
<dbReference type="InterPro" id="IPR000719">
    <property type="entry name" value="Prot_kinase_dom"/>
</dbReference>
<keyword evidence="10 17" id="KW-0547">Nucleotide-binding</keyword>
<dbReference type="Proteomes" id="UP000007754">
    <property type="component" value="Chromosome 26"/>
</dbReference>